<dbReference type="AlphaFoldDB" id="X1E499"/>
<dbReference type="SUPFAM" id="SSF103481">
    <property type="entry name" value="Multidrug resistance efflux transporter EmrE"/>
    <property type="match status" value="1"/>
</dbReference>
<keyword evidence="1" id="KW-0472">Membrane</keyword>
<dbReference type="Pfam" id="PF00892">
    <property type="entry name" value="EamA"/>
    <property type="match status" value="1"/>
</dbReference>
<dbReference type="EMBL" id="BARU01002373">
    <property type="protein sequence ID" value="GAH27377.1"/>
    <property type="molecule type" value="Genomic_DNA"/>
</dbReference>
<organism evidence="3">
    <name type="scientific">marine sediment metagenome</name>
    <dbReference type="NCBI Taxonomy" id="412755"/>
    <lineage>
        <taxon>unclassified sequences</taxon>
        <taxon>metagenomes</taxon>
        <taxon>ecological metagenomes</taxon>
    </lineage>
</organism>
<keyword evidence="1" id="KW-1133">Transmembrane helix</keyword>
<dbReference type="GO" id="GO:0016020">
    <property type="term" value="C:membrane"/>
    <property type="evidence" value="ECO:0007669"/>
    <property type="project" value="InterPro"/>
</dbReference>
<dbReference type="InterPro" id="IPR000620">
    <property type="entry name" value="EamA_dom"/>
</dbReference>
<evidence type="ECO:0000313" key="3">
    <source>
        <dbReference type="EMBL" id="GAH27377.1"/>
    </source>
</evidence>
<evidence type="ECO:0000256" key="1">
    <source>
        <dbReference type="SAM" id="Phobius"/>
    </source>
</evidence>
<proteinExistence type="predicted"/>
<reference evidence="3" key="1">
    <citation type="journal article" date="2014" name="Front. Microbiol.">
        <title>High frequency of phylogenetically diverse reductive dehalogenase-homologous genes in deep subseafloor sedimentary metagenomes.</title>
        <authorList>
            <person name="Kawai M."/>
            <person name="Futagami T."/>
            <person name="Toyoda A."/>
            <person name="Takaki Y."/>
            <person name="Nishi S."/>
            <person name="Hori S."/>
            <person name="Arai W."/>
            <person name="Tsubouchi T."/>
            <person name="Morono Y."/>
            <person name="Uchiyama I."/>
            <person name="Ito T."/>
            <person name="Fujiyama A."/>
            <person name="Inagaki F."/>
            <person name="Takami H."/>
        </authorList>
    </citation>
    <scope>NUCLEOTIDE SEQUENCE</scope>
    <source>
        <strain evidence="3">Expedition CK06-06</strain>
    </source>
</reference>
<gene>
    <name evidence="3" type="ORF">S03H2_05631</name>
</gene>
<dbReference type="InterPro" id="IPR037185">
    <property type="entry name" value="EmrE-like"/>
</dbReference>
<comment type="caution">
    <text evidence="3">The sequence shown here is derived from an EMBL/GenBank/DDBJ whole genome shotgun (WGS) entry which is preliminary data.</text>
</comment>
<evidence type="ECO:0000259" key="2">
    <source>
        <dbReference type="Pfam" id="PF00892"/>
    </source>
</evidence>
<feature type="transmembrane region" description="Helical" evidence="1">
    <location>
        <begin position="65"/>
        <end position="84"/>
    </location>
</feature>
<protein>
    <recommendedName>
        <fullName evidence="2">EamA domain-containing protein</fullName>
    </recommendedName>
</protein>
<sequence length="102" mass="11203">MYNGFWPVIACIAYSAVLTGGVLPLVLYYFGLKRSKATIAGLAELAFPLLAIFVNYFFLGYGLTTLQIIGAGILLVTVSMLSYINTKENEKARMAEQQTIKN</sequence>
<feature type="transmembrane region" description="Helical" evidence="1">
    <location>
        <begin position="37"/>
        <end position="59"/>
    </location>
</feature>
<keyword evidence="1" id="KW-0812">Transmembrane</keyword>
<accession>X1E499</accession>
<feature type="domain" description="EamA" evidence="2">
    <location>
        <begin position="9"/>
        <end position="82"/>
    </location>
</feature>
<feature type="transmembrane region" description="Helical" evidence="1">
    <location>
        <begin position="6"/>
        <end position="30"/>
    </location>
</feature>
<name>X1E499_9ZZZZ</name>